<comment type="caution">
    <text evidence="9">The sequence shown here is derived from an EMBL/GenBank/DDBJ whole genome shotgun (WGS) entry which is preliminary data.</text>
</comment>
<name>A0A7Y9QY97_9BURK</name>
<evidence type="ECO:0000313" key="10">
    <source>
        <dbReference type="Proteomes" id="UP000518288"/>
    </source>
</evidence>
<dbReference type="RefSeq" id="WP_179634465.1">
    <property type="nucleotide sequence ID" value="NZ_JACCFH010000001.1"/>
</dbReference>
<keyword evidence="5 6" id="KW-0408">Iron</keyword>
<dbReference type="GO" id="GO:0009055">
    <property type="term" value="F:electron transfer activity"/>
    <property type="evidence" value="ECO:0007669"/>
    <property type="project" value="InterPro"/>
</dbReference>
<evidence type="ECO:0000256" key="6">
    <source>
        <dbReference type="PROSITE-ProRule" id="PRU00433"/>
    </source>
</evidence>
<dbReference type="InterPro" id="IPR009056">
    <property type="entry name" value="Cyt_c-like_dom"/>
</dbReference>
<reference evidence="9 10" key="1">
    <citation type="submission" date="2020-07" db="EMBL/GenBank/DDBJ databases">
        <title>Genomic Encyclopedia of Archaeal and Bacterial Type Strains, Phase II (KMG-II): from individual species to whole genera.</title>
        <authorList>
            <person name="Goeker M."/>
        </authorList>
    </citation>
    <scope>NUCLEOTIDE SEQUENCE [LARGE SCALE GENOMIC DNA]</scope>
    <source>
        <strain evidence="9 10">DSM 21226</strain>
    </source>
</reference>
<evidence type="ECO:0000256" key="5">
    <source>
        <dbReference type="ARBA" id="ARBA00023004"/>
    </source>
</evidence>
<protein>
    <submittedName>
        <fullName evidence="9">Cytochrome c5</fullName>
    </submittedName>
</protein>
<sequence>MSQAHDEHETPIKTPKQLILAVIFAFLVPIFAIVLLVKNVGSDTRSGAGADALSEEATAARIQPIGAVTIKLEGGPLKSGEEVFKGQCTACHTAGLAGAPKFGDAAAWGPRVGQGYEALLTSALKGKGAMGAQGGGDFSDLEIGRAVVYMANAAGAKLEEPKAAAVPADAASK</sequence>
<evidence type="ECO:0000256" key="3">
    <source>
        <dbReference type="ARBA" id="ARBA00022723"/>
    </source>
</evidence>
<dbReference type="PROSITE" id="PS51007">
    <property type="entry name" value="CYTC"/>
    <property type="match status" value="1"/>
</dbReference>
<organism evidence="9 10">
    <name type="scientific">Sphaerotilus montanus</name>
    <dbReference type="NCBI Taxonomy" id="522889"/>
    <lineage>
        <taxon>Bacteria</taxon>
        <taxon>Pseudomonadati</taxon>
        <taxon>Pseudomonadota</taxon>
        <taxon>Betaproteobacteria</taxon>
        <taxon>Burkholderiales</taxon>
        <taxon>Sphaerotilaceae</taxon>
        <taxon>Sphaerotilus</taxon>
    </lineage>
</organism>
<evidence type="ECO:0000256" key="7">
    <source>
        <dbReference type="SAM" id="Phobius"/>
    </source>
</evidence>
<dbReference type="Pfam" id="PF13442">
    <property type="entry name" value="Cytochrome_CBB3"/>
    <property type="match status" value="1"/>
</dbReference>
<evidence type="ECO:0000256" key="2">
    <source>
        <dbReference type="ARBA" id="ARBA00022617"/>
    </source>
</evidence>
<proteinExistence type="predicted"/>
<keyword evidence="7" id="KW-1133">Transmembrane helix</keyword>
<dbReference type="Gene3D" id="1.10.760.10">
    <property type="entry name" value="Cytochrome c-like domain"/>
    <property type="match status" value="1"/>
</dbReference>
<dbReference type="GO" id="GO:0005506">
    <property type="term" value="F:iron ion binding"/>
    <property type="evidence" value="ECO:0007669"/>
    <property type="project" value="InterPro"/>
</dbReference>
<keyword evidence="4" id="KW-0249">Electron transport</keyword>
<feature type="domain" description="Cytochrome c" evidence="8">
    <location>
        <begin position="75"/>
        <end position="154"/>
    </location>
</feature>
<dbReference type="PANTHER" id="PTHR40942">
    <property type="match status" value="1"/>
</dbReference>
<evidence type="ECO:0000256" key="4">
    <source>
        <dbReference type="ARBA" id="ARBA00022982"/>
    </source>
</evidence>
<dbReference type="SUPFAM" id="SSF46626">
    <property type="entry name" value="Cytochrome c"/>
    <property type="match status" value="1"/>
</dbReference>
<dbReference type="EMBL" id="JACCFH010000001">
    <property type="protein sequence ID" value="NYG33730.1"/>
    <property type="molecule type" value="Genomic_DNA"/>
</dbReference>
<dbReference type="PRINTS" id="PR00607">
    <property type="entry name" value="CYTCHROMECIE"/>
</dbReference>
<dbReference type="InterPro" id="IPR036909">
    <property type="entry name" value="Cyt_c-like_dom_sf"/>
</dbReference>
<evidence type="ECO:0000256" key="1">
    <source>
        <dbReference type="ARBA" id="ARBA00022448"/>
    </source>
</evidence>
<accession>A0A7Y9QY97</accession>
<dbReference type="InterPro" id="IPR002323">
    <property type="entry name" value="Cyt_CIE"/>
</dbReference>
<gene>
    <name evidence="9" type="ORF">BDD16_002716</name>
</gene>
<keyword evidence="7" id="KW-0472">Membrane</keyword>
<feature type="transmembrane region" description="Helical" evidence="7">
    <location>
        <begin position="18"/>
        <end position="37"/>
    </location>
</feature>
<keyword evidence="3 6" id="KW-0479">Metal-binding</keyword>
<evidence type="ECO:0000313" key="9">
    <source>
        <dbReference type="EMBL" id="NYG33730.1"/>
    </source>
</evidence>
<dbReference type="AlphaFoldDB" id="A0A7Y9QY97"/>
<keyword evidence="10" id="KW-1185">Reference proteome</keyword>
<dbReference type="Proteomes" id="UP000518288">
    <property type="component" value="Unassembled WGS sequence"/>
</dbReference>
<dbReference type="GO" id="GO:0020037">
    <property type="term" value="F:heme binding"/>
    <property type="evidence" value="ECO:0007669"/>
    <property type="project" value="InterPro"/>
</dbReference>
<keyword evidence="2 6" id="KW-0349">Heme</keyword>
<keyword evidence="7" id="KW-0812">Transmembrane</keyword>
<keyword evidence="1" id="KW-0813">Transport</keyword>
<evidence type="ECO:0000259" key="8">
    <source>
        <dbReference type="PROSITE" id="PS51007"/>
    </source>
</evidence>
<dbReference type="PANTHER" id="PTHR40942:SF4">
    <property type="entry name" value="CYTOCHROME C5"/>
    <property type="match status" value="1"/>
</dbReference>